<dbReference type="OrthoDB" id="4109426at2759"/>
<protein>
    <submittedName>
        <fullName evidence="1">Uncharacterized protein</fullName>
    </submittedName>
</protein>
<keyword evidence="2" id="KW-1185">Reference proteome</keyword>
<accession>W9WBS8</accession>
<dbReference type="GeneID" id="19177065"/>
<sequence length="86" mass="9568">MRTPKSECNCTILSTIGSWPKLHDVAVSTLARREVVRRDRSQISKGMPGSAPLDEVHEYVRMKANLNGTLTVHEYDSALLDWASAV</sequence>
<dbReference type="AlphaFoldDB" id="W9WBS8"/>
<gene>
    <name evidence="1" type="ORF">A1O7_02458</name>
</gene>
<reference evidence="1 2" key="1">
    <citation type="submission" date="2013-03" db="EMBL/GenBank/DDBJ databases">
        <title>The Genome Sequence of Cladophialophora yegresii CBS 114405.</title>
        <authorList>
            <consortium name="The Broad Institute Genomics Platform"/>
            <person name="Cuomo C."/>
            <person name="de Hoog S."/>
            <person name="Gorbushina A."/>
            <person name="Walker B."/>
            <person name="Young S.K."/>
            <person name="Zeng Q."/>
            <person name="Gargeya S."/>
            <person name="Fitzgerald M."/>
            <person name="Haas B."/>
            <person name="Abouelleil A."/>
            <person name="Allen A.W."/>
            <person name="Alvarado L."/>
            <person name="Arachchi H.M."/>
            <person name="Berlin A.M."/>
            <person name="Chapman S.B."/>
            <person name="Gainer-Dewar J."/>
            <person name="Goldberg J."/>
            <person name="Griggs A."/>
            <person name="Gujja S."/>
            <person name="Hansen M."/>
            <person name="Howarth C."/>
            <person name="Imamovic A."/>
            <person name="Ireland A."/>
            <person name="Larimer J."/>
            <person name="McCowan C."/>
            <person name="Murphy C."/>
            <person name="Pearson M."/>
            <person name="Poon T.W."/>
            <person name="Priest M."/>
            <person name="Roberts A."/>
            <person name="Saif S."/>
            <person name="Shea T."/>
            <person name="Sisk P."/>
            <person name="Sykes S."/>
            <person name="Wortman J."/>
            <person name="Nusbaum C."/>
            <person name="Birren B."/>
        </authorList>
    </citation>
    <scope>NUCLEOTIDE SEQUENCE [LARGE SCALE GENOMIC DNA]</scope>
    <source>
        <strain evidence="1 2">CBS 114405</strain>
    </source>
</reference>
<evidence type="ECO:0000313" key="1">
    <source>
        <dbReference type="EMBL" id="EXJ62026.1"/>
    </source>
</evidence>
<dbReference type="EMBL" id="AMGW01000002">
    <property type="protein sequence ID" value="EXJ62026.1"/>
    <property type="molecule type" value="Genomic_DNA"/>
</dbReference>
<dbReference type="Proteomes" id="UP000019473">
    <property type="component" value="Unassembled WGS sequence"/>
</dbReference>
<organism evidence="1 2">
    <name type="scientific">Cladophialophora yegresii CBS 114405</name>
    <dbReference type="NCBI Taxonomy" id="1182544"/>
    <lineage>
        <taxon>Eukaryota</taxon>
        <taxon>Fungi</taxon>
        <taxon>Dikarya</taxon>
        <taxon>Ascomycota</taxon>
        <taxon>Pezizomycotina</taxon>
        <taxon>Eurotiomycetes</taxon>
        <taxon>Chaetothyriomycetidae</taxon>
        <taxon>Chaetothyriales</taxon>
        <taxon>Herpotrichiellaceae</taxon>
        <taxon>Cladophialophora</taxon>
    </lineage>
</organism>
<dbReference type="VEuPathDB" id="FungiDB:A1O7_02458"/>
<proteinExistence type="predicted"/>
<dbReference type="RefSeq" id="XP_007754680.1">
    <property type="nucleotide sequence ID" value="XM_007756490.1"/>
</dbReference>
<dbReference type="HOGENOM" id="CLU_2497714_0_0_1"/>
<comment type="caution">
    <text evidence="1">The sequence shown here is derived from an EMBL/GenBank/DDBJ whole genome shotgun (WGS) entry which is preliminary data.</text>
</comment>
<evidence type="ECO:0000313" key="2">
    <source>
        <dbReference type="Proteomes" id="UP000019473"/>
    </source>
</evidence>
<name>W9WBS8_9EURO</name>